<dbReference type="InterPro" id="IPR051165">
    <property type="entry name" value="Multifunctional_ANK_Repeat"/>
</dbReference>
<dbReference type="RefSeq" id="WP_247809691.1">
    <property type="nucleotide sequence ID" value="NZ_CP095855.1"/>
</dbReference>
<dbReference type="Pfam" id="PF00023">
    <property type="entry name" value="Ank"/>
    <property type="match status" value="2"/>
</dbReference>
<evidence type="ECO:0000313" key="4">
    <source>
        <dbReference type="EMBL" id="UPK67362.1"/>
    </source>
</evidence>
<evidence type="ECO:0000256" key="3">
    <source>
        <dbReference type="PROSITE-ProRule" id="PRU00023"/>
    </source>
</evidence>
<sequence>MIHKNIYQQDHSLTPEIFTLIKEHRNEEAKPYLLKNPGEVHLKGWSDNTPLHIASESGNVEMVKYLIEKGADINAVGSGVYTALCWATNYEIAQLLLAHGATIGHEALHVATGRDRLDIVDLLLTSGATINAAHPQYFACSSVACLEVYIKHGVDLNGSDEHQSTLLHRLAWNERPAVFDFAYQHGCRWTKDSSRRTPYVLARQGYRKKMLSHFELHYADLIDNAITTVNAEKYLFEETYFLKQCDFNPNWFIALTKKSKLVRYVKHLQQLVVDQVIEIDAPTLRNFTFDKNGHLILPTAGKRMLVIDITSFKLIKTITLEEGLDLDQITYLPSKNIYVCSSSNWTITFLAEDFQKISSKKSKNGIIRPVINQQGNLISFVSYNHQIFDDLYELTDDLEVKYILTFFKRRGNFSRTVDIYDNEMAVTYINRLSYFSYENGLLRRLWEVDISRFPSKYSFSYVVFVNADLMIVGKGKSLLFVNKQEQKITAVETVSLKAEISRLVVSQNKENIVIITPKELKLFSLTAIG</sequence>
<name>A0ABY4HV02_CHIFI</name>
<dbReference type="Gene3D" id="1.25.40.20">
    <property type="entry name" value="Ankyrin repeat-containing domain"/>
    <property type="match status" value="1"/>
</dbReference>
<evidence type="ECO:0000313" key="5">
    <source>
        <dbReference type="Proteomes" id="UP000830198"/>
    </source>
</evidence>
<proteinExistence type="predicted"/>
<keyword evidence="1" id="KW-0677">Repeat</keyword>
<gene>
    <name evidence="4" type="ORF">MYF79_20690</name>
</gene>
<dbReference type="SUPFAM" id="SSF50998">
    <property type="entry name" value="Quinoprotein alcohol dehydrogenase-like"/>
    <property type="match status" value="1"/>
</dbReference>
<dbReference type="InterPro" id="IPR011047">
    <property type="entry name" value="Quinoprotein_ADH-like_sf"/>
</dbReference>
<dbReference type="InterPro" id="IPR002110">
    <property type="entry name" value="Ankyrin_rpt"/>
</dbReference>
<dbReference type="PROSITE" id="PS50297">
    <property type="entry name" value="ANK_REP_REGION"/>
    <property type="match status" value="2"/>
</dbReference>
<dbReference type="PANTHER" id="PTHR24123">
    <property type="entry name" value="ANKYRIN REPEAT-CONTAINING"/>
    <property type="match status" value="1"/>
</dbReference>
<accession>A0ABY4HV02</accession>
<dbReference type="EMBL" id="CP095855">
    <property type="protein sequence ID" value="UPK67362.1"/>
    <property type="molecule type" value="Genomic_DNA"/>
</dbReference>
<dbReference type="PRINTS" id="PR01415">
    <property type="entry name" value="ANKYRIN"/>
</dbReference>
<keyword evidence="5" id="KW-1185">Reference proteome</keyword>
<evidence type="ECO:0000256" key="1">
    <source>
        <dbReference type="ARBA" id="ARBA00022737"/>
    </source>
</evidence>
<feature type="repeat" description="ANK" evidence="3">
    <location>
        <begin position="46"/>
        <end position="78"/>
    </location>
</feature>
<evidence type="ECO:0000256" key="2">
    <source>
        <dbReference type="ARBA" id="ARBA00023043"/>
    </source>
</evidence>
<dbReference type="PANTHER" id="PTHR24123:SF33">
    <property type="entry name" value="PROTEIN HOS4"/>
    <property type="match status" value="1"/>
</dbReference>
<protein>
    <submittedName>
        <fullName evidence="4">Ankyrin repeat domain-containing protein</fullName>
    </submittedName>
</protein>
<reference evidence="4 5" key="1">
    <citation type="submission" date="2022-04" db="EMBL/GenBank/DDBJ databases">
        <title>The arsenic-methylating capacity of Chitinophaga filiformis YT5 during chitin decomposition.</title>
        <authorList>
            <person name="Chen G."/>
            <person name="Liang Y."/>
        </authorList>
    </citation>
    <scope>NUCLEOTIDE SEQUENCE [LARGE SCALE GENOMIC DNA]</scope>
    <source>
        <strain evidence="4 5">YT5</strain>
    </source>
</reference>
<dbReference type="Proteomes" id="UP000830198">
    <property type="component" value="Chromosome"/>
</dbReference>
<dbReference type="InterPro" id="IPR036770">
    <property type="entry name" value="Ankyrin_rpt-contain_sf"/>
</dbReference>
<dbReference type="SUPFAM" id="SSF48403">
    <property type="entry name" value="Ankyrin repeat"/>
    <property type="match status" value="1"/>
</dbReference>
<feature type="repeat" description="ANK" evidence="3">
    <location>
        <begin position="103"/>
        <end position="135"/>
    </location>
</feature>
<dbReference type="SMART" id="SM00248">
    <property type="entry name" value="ANK"/>
    <property type="match status" value="2"/>
</dbReference>
<dbReference type="PROSITE" id="PS50088">
    <property type="entry name" value="ANK_REPEAT"/>
    <property type="match status" value="2"/>
</dbReference>
<organism evidence="4 5">
    <name type="scientific">Chitinophaga filiformis</name>
    <name type="common">Myxococcus filiformis</name>
    <name type="synonym">Flexibacter filiformis</name>
    <dbReference type="NCBI Taxonomy" id="104663"/>
    <lineage>
        <taxon>Bacteria</taxon>
        <taxon>Pseudomonadati</taxon>
        <taxon>Bacteroidota</taxon>
        <taxon>Chitinophagia</taxon>
        <taxon>Chitinophagales</taxon>
        <taxon>Chitinophagaceae</taxon>
        <taxon>Chitinophaga</taxon>
    </lineage>
</organism>
<keyword evidence="2 3" id="KW-0040">ANK repeat</keyword>